<evidence type="ECO:0000313" key="2">
    <source>
        <dbReference type="Proteomes" id="UP001638806"/>
    </source>
</evidence>
<sequence length="443" mass="44850">MPAPPPPPPPPPPPGGGGPPPPPPPPLLGGAGPPRPPGGGNRNALLADISKGKALKKAVTNDRSAPALAKNNSSAGPPVGVRPRSPAASRLQFRETVPGATAIRAPAKLPPLRRWTRRRSWADCSPAACRNSRSAAEASIPEERITILRTCPTQGNPLIPHRNLLTASCRGSSYPRAGTANSTSRRCQQLEESERACKGPSTADREEAASAAYISEAVINRQAAFCPGATSTAAAARSVRADTCCTTASSAASVCPEPASSAAAASSFGSSPTSESFARSSNTASASSSSPPPASNAASAPSLAVQAAIRAAEHSTPSAPPPPPPPNAAPTPPTPTSPPPPPVSRTRGSSLRQSMLDPSAFTLSSNGAKSPSPSRQPSHSPTLSGGGYGGSGGGGGGDRFVVNDSRWQFKSESLFPKPRDFVGGPKKYRAGRGSSVPLDLHAL</sequence>
<name>A0ACC4E1M9_PURLI</name>
<reference evidence="1" key="1">
    <citation type="submission" date="2024-12" db="EMBL/GenBank/DDBJ databases">
        <title>Comparative genomics and development of molecular markers within Purpureocillium lilacinum and among Purpureocillium species.</title>
        <authorList>
            <person name="Yeh Z.-Y."/>
            <person name="Ni N.-T."/>
            <person name="Lo P.-H."/>
            <person name="Mushyakhwo K."/>
            <person name="Lin C.-F."/>
            <person name="Nai Y.-S."/>
        </authorList>
    </citation>
    <scope>NUCLEOTIDE SEQUENCE</scope>
    <source>
        <strain evidence="1">NCHU-NPUST-175</strain>
    </source>
</reference>
<gene>
    <name evidence="1" type="ORF">ACCO45_003656</name>
</gene>
<organism evidence="1 2">
    <name type="scientific">Purpureocillium lilacinum</name>
    <name type="common">Paecilomyces lilacinus</name>
    <dbReference type="NCBI Taxonomy" id="33203"/>
    <lineage>
        <taxon>Eukaryota</taxon>
        <taxon>Fungi</taxon>
        <taxon>Dikarya</taxon>
        <taxon>Ascomycota</taxon>
        <taxon>Pezizomycotina</taxon>
        <taxon>Sordariomycetes</taxon>
        <taxon>Hypocreomycetidae</taxon>
        <taxon>Hypocreales</taxon>
        <taxon>Ophiocordycipitaceae</taxon>
        <taxon>Purpureocillium</taxon>
    </lineage>
</organism>
<dbReference type="Proteomes" id="UP001638806">
    <property type="component" value="Unassembled WGS sequence"/>
</dbReference>
<keyword evidence="2" id="KW-1185">Reference proteome</keyword>
<comment type="caution">
    <text evidence="1">The sequence shown here is derived from an EMBL/GenBank/DDBJ whole genome shotgun (WGS) entry which is preliminary data.</text>
</comment>
<evidence type="ECO:0000313" key="1">
    <source>
        <dbReference type="EMBL" id="KAL3962133.1"/>
    </source>
</evidence>
<protein>
    <submittedName>
        <fullName evidence="1">Uncharacterized protein</fullName>
    </submittedName>
</protein>
<proteinExistence type="predicted"/>
<dbReference type="EMBL" id="JBGNUJ010000003">
    <property type="protein sequence ID" value="KAL3962133.1"/>
    <property type="molecule type" value="Genomic_DNA"/>
</dbReference>
<accession>A0ACC4E1M9</accession>